<gene>
    <name evidence="1" type="ORF">N1851_027140</name>
</gene>
<evidence type="ECO:0000313" key="1">
    <source>
        <dbReference type="EMBL" id="KAK0136693.1"/>
    </source>
</evidence>
<reference evidence="1" key="1">
    <citation type="journal article" date="2023" name="Front. Mar. Sci.">
        <title>A new Merluccius polli reference genome to investigate the effects of global change in West African waters.</title>
        <authorList>
            <person name="Mateo J.L."/>
            <person name="Blanco-Fernandez C."/>
            <person name="Garcia-Vazquez E."/>
            <person name="Machado-Schiaffino G."/>
        </authorList>
    </citation>
    <scope>NUCLEOTIDE SEQUENCE</scope>
    <source>
        <strain evidence="1">C29</strain>
        <tissue evidence="1">Fin</tissue>
    </source>
</reference>
<dbReference type="AlphaFoldDB" id="A0AA47MAI0"/>
<comment type="caution">
    <text evidence="1">The sequence shown here is derived from an EMBL/GenBank/DDBJ whole genome shotgun (WGS) entry which is preliminary data.</text>
</comment>
<evidence type="ECO:0000313" key="2">
    <source>
        <dbReference type="Proteomes" id="UP001174136"/>
    </source>
</evidence>
<accession>A0AA47MAI0</accession>
<dbReference type="Proteomes" id="UP001174136">
    <property type="component" value="Unassembled WGS sequence"/>
</dbReference>
<keyword evidence="2" id="KW-1185">Reference proteome</keyword>
<name>A0AA47MAI0_MERPO</name>
<sequence length="64" mass="7174">MLLINAQSLKAKTNELSANICHLHEYRSACVMAITETWLDNNITSSEVGPLGFSVFRTDRDCDE</sequence>
<dbReference type="EMBL" id="JAOPHQ010005132">
    <property type="protein sequence ID" value="KAK0136693.1"/>
    <property type="molecule type" value="Genomic_DNA"/>
</dbReference>
<organism evidence="1 2">
    <name type="scientific">Merluccius polli</name>
    <name type="common">Benguela hake</name>
    <name type="synonym">Merluccius cadenati</name>
    <dbReference type="NCBI Taxonomy" id="89951"/>
    <lineage>
        <taxon>Eukaryota</taxon>
        <taxon>Metazoa</taxon>
        <taxon>Chordata</taxon>
        <taxon>Craniata</taxon>
        <taxon>Vertebrata</taxon>
        <taxon>Euteleostomi</taxon>
        <taxon>Actinopterygii</taxon>
        <taxon>Neopterygii</taxon>
        <taxon>Teleostei</taxon>
        <taxon>Neoteleostei</taxon>
        <taxon>Acanthomorphata</taxon>
        <taxon>Zeiogadaria</taxon>
        <taxon>Gadariae</taxon>
        <taxon>Gadiformes</taxon>
        <taxon>Gadoidei</taxon>
        <taxon>Merlucciidae</taxon>
        <taxon>Merluccius</taxon>
    </lineage>
</organism>
<protein>
    <submittedName>
        <fullName evidence="1">Uncharacterized protein</fullName>
    </submittedName>
</protein>
<proteinExistence type="predicted"/>